<dbReference type="EMBL" id="QEOB01000002">
    <property type="protein sequence ID" value="PVX86696.1"/>
    <property type="molecule type" value="Genomic_DNA"/>
</dbReference>
<name>A0ABX5KUG9_9BURK</name>
<evidence type="ECO:0000256" key="1">
    <source>
        <dbReference type="SAM" id="MobiDB-lite"/>
    </source>
</evidence>
<keyword evidence="3" id="KW-1185">Reference proteome</keyword>
<reference evidence="2 3" key="1">
    <citation type="submission" date="2018-05" db="EMBL/GenBank/DDBJ databases">
        <title>Genomic Encyclopedia of Type Strains, Phase IV (KMG-V): Genome sequencing to study the core and pangenomes of soil and plant-associated prokaryotes.</title>
        <authorList>
            <person name="Whitman W."/>
        </authorList>
    </citation>
    <scope>NUCLEOTIDE SEQUENCE [LARGE SCALE GENOMIC DNA]</scope>
    <source>
        <strain evidence="2 3">SCZa-39</strain>
    </source>
</reference>
<dbReference type="Proteomes" id="UP000245712">
    <property type="component" value="Unassembled WGS sequence"/>
</dbReference>
<sequence>MSVFFLRRAPGVRWTPRLPEHRGEHDGGEMPRTSKTSPCDLVLPESFALRLAVHHPVTPRSPVRCPLDETALRQWCVRLQNDDCPNKASHEAPMFLKRSR</sequence>
<feature type="region of interest" description="Disordered" evidence="1">
    <location>
        <begin position="15"/>
        <end position="37"/>
    </location>
</feature>
<evidence type="ECO:0000313" key="2">
    <source>
        <dbReference type="EMBL" id="PVX86696.1"/>
    </source>
</evidence>
<accession>A0ABX5KUG9</accession>
<evidence type="ECO:0000313" key="3">
    <source>
        <dbReference type="Proteomes" id="UP000245712"/>
    </source>
</evidence>
<comment type="caution">
    <text evidence="2">The sequence shown here is derived from an EMBL/GenBank/DDBJ whole genome shotgun (WGS) entry which is preliminary data.</text>
</comment>
<feature type="compositionally biased region" description="Basic and acidic residues" evidence="1">
    <location>
        <begin position="18"/>
        <end position="29"/>
    </location>
</feature>
<gene>
    <name evidence="2" type="ORF">C7402_102533</name>
</gene>
<protein>
    <submittedName>
        <fullName evidence="2">Uncharacterized protein</fullName>
    </submittedName>
</protein>
<organism evidence="2 3">
    <name type="scientific">Paraburkholderia unamae</name>
    <dbReference type="NCBI Taxonomy" id="219649"/>
    <lineage>
        <taxon>Bacteria</taxon>
        <taxon>Pseudomonadati</taxon>
        <taxon>Pseudomonadota</taxon>
        <taxon>Betaproteobacteria</taxon>
        <taxon>Burkholderiales</taxon>
        <taxon>Burkholderiaceae</taxon>
        <taxon>Paraburkholderia</taxon>
    </lineage>
</organism>
<dbReference type="RefSeq" id="WP_116610029.1">
    <property type="nucleotide sequence ID" value="NZ_CAJZAT010000224.1"/>
</dbReference>
<proteinExistence type="predicted"/>